<name>A0A2N3VIF1_9NOCA</name>
<dbReference type="SUPFAM" id="SSF46689">
    <property type="entry name" value="Homeodomain-like"/>
    <property type="match status" value="1"/>
</dbReference>
<keyword evidence="5" id="KW-1185">Reference proteome</keyword>
<evidence type="ECO:0000259" key="3">
    <source>
        <dbReference type="PROSITE" id="PS50977"/>
    </source>
</evidence>
<sequence>MVGSRREKSAETEQALKDAARQVFAEHGYLNAKIADITTAAGRAAGSFYNHFASKEELLQALLRDMAAAADERAADPEHNGDFTDPAAVRYHVRGYWTFAREHASVLRAMGQAAQVSPDFARIVAGFGAEQRTDIADHVADFPERGLRLPGTVDASLAMMFAAVDGMLRMVEDGSVTLPDEEAIESITRFVYRGLTGRDY</sequence>
<dbReference type="GO" id="GO:0000976">
    <property type="term" value="F:transcription cis-regulatory region binding"/>
    <property type="evidence" value="ECO:0007669"/>
    <property type="project" value="TreeGrafter"/>
</dbReference>
<dbReference type="PANTHER" id="PTHR30055">
    <property type="entry name" value="HTH-TYPE TRANSCRIPTIONAL REGULATOR RUTR"/>
    <property type="match status" value="1"/>
</dbReference>
<proteinExistence type="predicted"/>
<evidence type="ECO:0000313" key="5">
    <source>
        <dbReference type="Proteomes" id="UP000233766"/>
    </source>
</evidence>
<evidence type="ECO:0000256" key="1">
    <source>
        <dbReference type="ARBA" id="ARBA00023125"/>
    </source>
</evidence>
<dbReference type="PANTHER" id="PTHR30055:SF226">
    <property type="entry name" value="HTH-TYPE TRANSCRIPTIONAL REGULATOR PKSA"/>
    <property type="match status" value="1"/>
</dbReference>
<dbReference type="PRINTS" id="PR00455">
    <property type="entry name" value="HTHTETR"/>
</dbReference>
<dbReference type="EMBL" id="PJMW01000002">
    <property type="protein sequence ID" value="PKV81402.1"/>
    <property type="molecule type" value="Genomic_DNA"/>
</dbReference>
<dbReference type="Gene3D" id="1.10.10.60">
    <property type="entry name" value="Homeodomain-like"/>
    <property type="match status" value="1"/>
</dbReference>
<protein>
    <submittedName>
        <fullName evidence="4">TetR family transcriptional regulator</fullName>
    </submittedName>
</protein>
<dbReference type="RefSeq" id="WP_101467135.1">
    <property type="nucleotide sequence ID" value="NZ_PJMW01000002.1"/>
</dbReference>
<dbReference type="Pfam" id="PF00440">
    <property type="entry name" value="TetR_N"/>
    <property type="match status" value="1"/>
</dbReference>
<evidence type="ECO:0000313" key="4">
    <source>
        <dbReference type="EMBL" id="PKV81402.1"/>
    </source>
</evidence>
<dbReference type="Gene3D" id="1.10.357.10">
    <property type="entry name" value="Tetracycline Repressor, domain 2"/>
    <property type="match status" value="1"/>
</dbReference>
<comment type="caution">
    <text evidence="4">The sequence shown here is derived from an EMBL/GenBank/DDBJ whole genome shotgun (WGS) entry which is preliminary data.</text>
</comment>
<dbReference type="SUPFAM" id="SSF48498">
    <property type="entry name" value="Tetracyclin repressor-like, C-terminal domain"/>
    <property type="match status" value="1"/>
</dbReference>
<dbReference type="InterPro" id="IPR036271">
    <property type="entry name" value="Tet_transcr_reg_TetR-rel_C_sf"/>
</dbReference>
<accession>A0A2N3VIF1</accession>
<feature type="domain" description="HTH tetR-type" evidence="3">
    <location>
        <begin position="10"/>
        <end position="70"/>
    </location>
</feature>
<dbReference type="OrthoDB" id="3237195at2"/>
<dbReference type="InterPro" id="IPR009057">
    <property type="entry name" value="Homeodomain-like_sf"/>
</dbReference>
<keyword evidence="1 2" id="KW-0238">DNA-binding</keyword>
<dbReference type="InterPro" id="IPR001647">
    <property type="entry name" value="HTH_TetR"/>
</dbReference>
<gene>
    <name evidence="4" type="ORF">ATK86_5867</name>
</gene>
<dbReference type="AlphaFoldDB" id="A0A2N3VIF1"/>
<dbReference type="GO" id="GO:0003700">
    <property type="term" value="F:DNA-binding transcription factor activity"/>
    <property type="evidence" value="ECO:0007669"/>
    <property type="project" value="TreeGrafter"/>
</dbReference>
<dbReference type="PROSITE" id="PS50977">
    <property type="entry name" value="HTH_TETR_2"/>
    <property type="match status" value="1"/>
</dbReference>
<reference evidence="4 5" key="1">
    <citation type="submission" date="2017-12" db="EMBL/GenBank/DDBJ databases">
        <title>Sequencing the genomes of 1000 Actinobacteria strains.</title>
        <authorList>
            <person name="Klenk H.-P."/>
        </authorList>
    </citation>
    <scope>NUCLEOTIDE SEQUENCE [LARGE SCALE GENOMIC DNA]</scope>
    <source>
        <strain evidence="4 5">DSM 44489</strain>
    </source>
</reference>
<dbReference type="Proteomes" id="UP000233766">
    <property type="component" value="Unassembled WGS sequence"/>
</dbReference>
<dbReference type="InterPro" id="IPR050109">
    <property type="entry name" value="HTH-type_TetR-like_transc_reg"/>
</dbReference>
<evidence type="ECO:0000256" key="2">
    <source>
        <dbReference type="PROSITE-ProRule" id="PRU00335"/>
    </source>
</evidence>
<organism evidence="4 5">
    <name type="scientific">Nocardia fluminea</name>
    <dbReference type="NCBI Taxonomy" id="134984"/>
    <lineage>
        <taxon>Bacteria</taxon>
        <taxon>Bacillati</taxon>
        <taxon>Actinomycetota</taxon>
        <taxon>Actinomycetes</taxon>
        <taxon>Mycobacteriales</taxon>
        <taxon>Nocardiaceae</taxon>
        <taxon>Nocardia</taxon>
    </lineage>
</organism>
<feature type="DNA-binding region" description="H-T-H motif" evidence="2">
    <location>
        <begin position="33"/>
        <end position="52"/>
    </location>
</feature>